<gene>
    <name evidence="1" type="ORF">SCODWIG_01267</name>
</gene>
<dbReference type="AlphaFoldDB" id="A0A376B488"/>
<dbReference type="PANTHER" id="PTHR13271:SF147">
    <property type="entry name" value="PROTEIN-LYSINE N-METHYLTRANSFERASE EFM1-RELATED"/>
    <property type="match status" value="1"/>
</dbReference>
<dbReference type="Gene3D" id="3.90.1410.10">
    <property type="entry name" value="set domain protein methyltransferase, domain 1"/>
    <property type="match status" value="1"/>
</dbReference>
<dbReference type="VEuPathDB" id="FungiDB:SCODWIG_01267"/>
<proteinExistence type="predicted"/>
<dbReference type="GO" id="GO:0016279">
    <property type="term" value="F:protein-lysine N-methyltransferase activity"/>
    <property type="evidence" value="ECO:0007669"/>
    <property type="project" value="TreeGrafter"/>
</dbReference>
<dbReference type="GO" id="GO:0005634">
    <property type="term" value="C:nucleus"/>
    <property type="evidence" value="ECO:0007669"/>
    <property type="project" value="TreeGrafter"/>
</dbReference>
<sequence>MNDQLQNLLAWAQDKHNCHIPSNVKFLYDDIKGITCIYKGDGEEAENKDEDEILCEITIPYEMILTADKAVKYFHSRCLKSFLTEKNSNINDNSLLKFYIAKLKFGTNLIKCSDEGEEQFIPYIDALPLNLNCPLIWNPLELSLLFSTNLRQSWKSNITNVYNEWKNVISWYNRSFNSNENIEYDIETSSMEDIYLKYTFKLNPSSSSFSSSSNSIITWTSFEAFLWAHLIATSRAFPEYVINKNTDNNITGNKSNIMFLPVIDLLNHDYNAKVEWFPVKPATATHPITANGFGLRVFCKHIEGCEIFNNYGPKSNEELLNGYGFVLENNINDTVALRLHVPLSTEELHRLLNFGVQLPVLEDYTTYAFDVRGNDTNSRQNGMDNDTRVQILMKEGSLFLINHDLPISYLKNMIRVFGSISSERPPNVLITMLEGCYLLRTALKMKLKKITASKHEQTPISNEEEDYKLNPYRKYCATVYYKSQIKLLKQAIKKVNKYYEILLKRNDPHVVTIQKLLTSEDFLKYLSYFKSKIKNQEMRNDEIMEQINEEYLFCLWINKTHLADKIEQEVCDQYSESASKIWREVEQNEIPLEEFTKAFAFFQSSSYENNNESILVLPLEI</sequence>
<dbReference type="InterPro" id="IPR050600">
    <property type="entry name" value="SETD3_SETD6_MTase"/>
</dbReference>
<organism evidence="1 2">
    <name type="scientific">Saccharomycodes ludwigii</name>
    <dbReference type="NCBI Taxonomy" id="36035"/>
    <lineage>
        <taxon>Eukaryota</taxon>
        <taxon>Fungi</taxon>
        <taxon>Dikarya</taxon>
        <taxon>Ascomycota</taxon>
        <taxon>Saccharomycotina</taxon>
        <taxon>Saccharomycetes</taxon>
        <taxon>Saccharomycodales</taxon>
        <taxon>Saccharomycodaceae</taxon>
        <taxon>Saccharomycodes</taxon>
    </lineage>
</organism>
<evidence type="ECO:0000313" key="1">
    <source>
        <dbReference type="EMBL" id="SSD59506.1"/>
    </source>
</evidence>
<dbReference type="Proteomes" id="UP000262825">
    <property type="component" value="Unassembled WGS sequence"/>
</dbReference>
<accession>A0A376B488</accession>
<evidence type="ECO:0000313" key="2">
    <source>
        <dbReference type="Proteomes" id="UP000262825"/>
    </source>
</evidence>
<dbReference type="PANTHER" id="PTHR13271">
    <property type="entry name" value="UNCHARACTERIZED PUTATIVE METHYLTRANSFERASE"/>
    <property type="match status" value="1"/>
</dbReference>
<keyword evidence="2" id="KW-1185">Reference proteome</keyword>
<name>A0A376B488_9ASCO</name>
<dbReference type="EMBL" id="UFAJ01000153">
    <property type="protein sequence ID" value="SSD59506.1"/>
    <property type="molecule type" value="Genomic_DNA"/>
</dbReference>
<reference evidence="2" key="1">
    <citation type="submission" date="2018-06" db="EMBL/GenBank/DDBJ databases">
        <authorList>
            <person name="Guldener U."/>
        </authorList>
    </citation>
    <scope>NUCLEOTIDE SEQUENCE [LARGE SCALE GENOMIC DNA]</scope>
    <source>
        <strain evidence="2">UTAD17</strain>
    </source>
</reference>
<protein>
    <submittedName>
        <fullName evidence="1">Uncharacterized protein</fullName>
    </submittedName>
</protein>
<dbReference type="SUPFAM" id="SSF82199">
    <property type="entry name" value="SET domain"/>
    <property type="match status" value="1"/>
</dbReference>
<dbReference type="InterPro" id="IPR046341">
    <property type="entry name" value="SET_dom_sf"/>
</dbReference>